<comment type="subcellular location">
    <subcellularLocation>
        <location evidence="3">Cytoplasm</location>
        <location evidence="3">Cytoskeleton</location>
    </subcellularLocation>
</comment>
<dbReference type="GO" id="GO:0007021">
    <property type="term" value="P:tubulin complex assembly"/>
    <property type="evidence" value="ECO:0007669"/>
    <property type="project" value="UniProtKB-UniRule"/>
</dbReference>
<dbReference type="GO" id="GO:0007023">
    <property type="term" value="P:post-chaperonin tubulin folding pathway"/>
    <property type="evidence" value="ECO:0007669"/>
    <property type="project" value="UniProtKB-UniRule"/>
</dbReference>
<dbReference type="AlphaFoldDB" id="A0A0P7B7A3"/>
<evidence type="ECO:0000256" key="2">
    <source>
        <dbReference type="ARBA" id="ARBA00023186"/>
    </source>
</evidence>
<dbReference type="Gene3D" id="1.20.58.90">
    <property type="match status" value="1"/>
</dbReference>
<comment type="subunit">
    <text evidence="3">Supercomplex made of cofactors A to E. Cofactors A and D function by capturing and stabilizing tubulin in a quasi-native conformation. Cofactor E binds to the cofactor D-tubulin complex; interaction with cofactor C then causes the release of tubulin polypeptides that are committed to the native state.</text>
</comment>
<feature type="coiled-coil region" evidence="4">
    <location>
        <begin position="21"/>
        <end position="48"/>
    </location>
</feature>
<comment type="caution">
    <text evidence="6">The sequence shown here is derived from an EMBL/GenBank/DDBJ whole genome shotgun (WGS) entry which is preliminary data.</text>
</comment>
<dbReference type="Proteomes" id="UP000050424">
    <property type="component" value="Unassembled WGS sequence"/>
</dbReference>
<evidence type="ECO:0000256" key="4">
    <source>
        <dbReference type="SAM" id="Coils"/>
    </source>
</evidence>
<gene>
    <name evidence="6" type="ORF">AK830_g11707</name>
</gene>
<comment type="similarity">
    <text evidence="1 3">Belongs to the TBCA family.</text>
</comment>
<dbReference type="GO" id="GO:0048487">
    <property type="term" value="F:beta-tubulin binding"/>
    <property type="evidence" value="ECO:0007669"/>
    <property type="project" value="InterPro"/>
</dbReference>
<organism evidence="6 7">
    <name type="scientific">Neonectria ditissima</name>
    <dbReference type="NCBI Taxonomy" id="78410"/>
    <lineage>
        <taxon>Eukaryota</taxon>
        <taxon>Fungi</taxon>
        <taxon>Dikarya</taxon>
        <taxon>Ascomycota</taxon>
        <taxon>Pezizomycotina</taxon>
        <taxon>Sordariomycetes</taxon>
        <taxon>Hypocreomycetidae</taxon>
        <taxon>Hypocreales</taxon>
        <taxon>Nectriaceae</taxon>
        <taxon>Neonectria</taxon>
    </lineage>
</organism>
<dbReference type="Pfam" id="PF02970">
    <property type="entry name" value="TBCA"/>
    <property type="match status" value="1"/>
</dbReference>
<feature type="compositionally biased region" description="Low complexity" evidence="5">
    <location>
        <begin position="105"/>
        <end position="120"/>
    </location>
</feature>
<dbReference type="GO" id="GO:0005874">
    <property type="term" value="C:microtubule"/>
    <property type="evidence" value="ECO:0007669"/>
    <property type="project" value="UniProtKB-KW"/>
</dbReference>
<dbReference type="InterPro" id="IPR036126">
    <property type="entry name" value="TBCA_sf"/>
</dbReference>
<dbReference type="OrthoDB" id="296187at2759"/>
<dbReference type="STRING" id="78410.A0A0P7B7A3"/>
<dbReference type="GO" id="GO:0005829">
    <property type="term" value="C:cytosol"/>
    <property type="evidence" value="ECO:0007669"/>
    <property type="project" value="TreeGrafter"/>
</dbReference>
<name>A0A0P7B7A3_9HYPO</name>
<accession>A0A0P7B7A3</accession>
<dbReference type="PANTHER" id="PTHR21500">
    <property type="entry name" value="TUBULIN-SPECIFIC CHAPERONE A"/>
    <property type="match status" value="1"/>
</dbReference>
<keyword evidence="3" id="KW-0206">Cytoskeleton</keyword>
<keyword evidence="3" id="KW-0493">Microtubule</keyword>
<keyword evidence="7" id="KW-1185">Reference proteome</keyword>
<dbReference type="InterPro" id="IPR004226">
    <property type="entry name" value="TBCA"/>
</dbReference>
<reference evidence="6 7" key="1">
    <citation type="submission" date="2015-09" db="EMBL/GenBank/DDBJ databases">
        <title>Draft genome of a European isolate of the apple canker pathogen Neonectria ditissima.</title>
        <authorList>
            <person name="Gomez-Cortecero A."/>
            <person name="Harrison R.J."/>
            <person name="Armitage A.D."/>
        </authorList>
    </citation>
    <scope>NUCLEOTIDE SEQUENCE [LARGE SCALE GENOMIC DNA]</scope>
    <source>
        <strain evidence="6 7">R09/05</strain>
    </source>
</reference>
<evidence type="ECO:0000313" key="7">
    <source>
        <dbReference type="Proteomes" id="UP000050424"/>
    </source>
</evidence>
<keyword evidence="4" id="KW-0175">Coiled coil</keyword>
<evidence type="ECO:0000256" key="5">
    <source>
        <dbReference type="SAM" id="MobiDB-lite"/>
    </source>
</evidence>
<keyword evidence="2 3" id="KW-0143">Chaperone</keyword>
<evidence type="ECO:0000256" key="3">
    <source>
        <dbReference type="RuleBase" id="RU364030"/>
    </source>
</evidence>
<dbReference type="PANTHER" id="PTHR21500:SF0">
    <property type="entry name" value="TUBULIN-SPECIFIC CHAPERONE A"/>
    <property type="match status" value="1"/>
</dbReference>
<protein>
    <recommendedName>
        <fullName evidence="3">Tubulin-specific chaperone A</fullName>
    </recommendedName>
</protein>
<evidence type="ECO:0000256" key="1">
    <source>
        <dbReference type="ARBA" id="ARBA00006806"/>
    </source>
</evidence>
<feature type="region of interest" description="Disordered" evidence="5">
    <location>
        <begin position="93"/>
        <end position="120"/>
    </location>
</feature>
<keyword evidence="3" id="KW-0963">Cytoplasm</keyword>
<dbReference type="EMBL" id="LKCW01000294">
    <property type="protein sequence ID" value="KPM34865.1"/>
    <property type="molecule type" value="Genomic_DNA"/>
</dbReference>
<proteinExistence type="inferred from homology"/>
<sequence length="120" mass="13083">MPPPSQLAIATSSVTRLLKEEASYHKELAQQEAQIKTLQEKIESGQGNEDGNAEFIIKQHQTAVEETKAVFVSLRERIEAAVLKLEDQIQVREQSGAPDQELEAAKAALGQAKAEQNGSS</sequence>
<evidence type="ECO:0000313" key="6">
    <source>
        <dbReference type="EMBL" id="KPM34865.1"/>
    </source>
</evidence>
<dbReference type="SUPFAM" id="SSF46988">
    <property type="entry name" value="Tubulin chaperone cofactor A"/>
    <property type="match status" value="1"/>
</dbReference>